<dbReference type="SUPFAM" id="SSF52402">
    <property type="entry name" value="Adenine nucleotide alpha hydrolases-like"/>
    <property type="match status" value="1"/>
</dbReference>
<evidence type="ECO:0000313" key="3">
    <source>
        <dbReference type="Proteomes" id="UP000655225"/>
    </source>
</evidence>
<protein>
    <recommendedName>
        <fullName evidence="1">UspA domain-containing protein</fullName>
    </recommendedName>
</protein>
<dbReference type="OMA" id="MKHACEA"/>
<dbReference type="PANTHER" id="PTHR47867:SF1">
    <property type="entry name" value="ADENINE NUCLEOTIDE ALPHA HYDROLASES-LIKE SUPERFAMILY PROTEIN"/>
    <property type="match status" value="1"/>
</dbReference>
<name>A0A834YXP2_TETSI</name>
<evidence type="ECO:0000259" key="1">
    <source>
        <dbReference type="Pfam" id="PF00582"/>
    </source>
</evidence>
<dbReference type="PANTHER" id="PTHR47867">
    <property type="entry name" value="ADENINE NUCLEOTIDE ALPHA HYDROLASES-LIKE SUPERFAMILY PROTEIN"/>
    <property type="match status" value="1"/>
</dbReference>
<evidence type="ECO:0000313" key="2">
    <source>
        <dbReference type="EMBL" id="KAF8394223.1"/>
    </source>
</evidence>
<dbReference type="Gene3D" id="3.40.50.620">
    <property type="entry name" value="HUPs"/>
    <property type="match status" value="1"/>
</dbReference>
<dbReference type="OrthoDB" id="786029at2759"/>
<dbReference type="Pfam" id="PF00582">
    <property type="entry name" value="Usp"/>
    <property type="match status" value="1"/>
</dbReference>
<gene>
    <name evidence="2" type="ORF">HHK36_020430</name>
</gene>
<dbReference type="InterPro" id="IPR014729">
    <property type="entry name" value="Rossmann-like_a/b/a_fold"/>
</dbReference>
<comment type="caution">
    <text evidence="2">The sequence shown here is derived from an EMBL/GenBank/DDBJ whole genome shotgun (WGS) entry which is preliminary data.</text>
</comment>
<organism evidence="2 3">
    <name type="scientific">Tetracentron sinense</name>
    <name type="common">Spur-leaf</name>
    <dbReference type="NCBI Taxonomy" id="13715"/>
    <lineage>
        <taxon>Eukaryota</taxon>
        <taxon>Viridiplantae</taxon>
        <taxon>Streptophyta</taxon>
        <taxon>Embryophyta</taxon>
        <taxon>Tracheophyta</taxon>
        <taxon>Spermatophyta</taxon>
        <taxon>Magnoliopsida</taxon>
        <taxon>Trochodendrales</taxon>
        <taxon>Trochodendraceae</taxon>
        <taxon>Tetracentron</taxon>
    </lineage>
</organism>
<dbReference type="AlphaFoldDB" id="A0A834YXP2"/>
<proteinExistence type="predicted"/>
<sequence length="186" mass="20446">MERGTATARKVMVVAEPGRESAGALQWALSHAILKNDELILLHVQNPASWRTSFSTFLKRPASHVAALATEAIGELEFLEEMKNLCEAAQPKVRVHIEKVEMEGKDKATTILFQTMVHSIDLLVIGQRRSLSTALLGRSGGSTRGTDTAEYLIENSKCTCVGVQKKGQNAGYLLNTKTHKNFWLLA</sequence>
<dbReference type="InterPro" id="IPR006016">
    <property type="entry name" value="UspA"/>
</dbReference>
<dbReference type="EMBL" id="JABCRI010000014">
    <property type="protein sequence ID" value="KAF8394223.1"/>
    <property type="molecule type" value="Genomic_DNA"/>
</dbReference>
<keyword evidence="3" id="KW-1185">Reference proteome</keyword>
<dbReference type="Proteomes" id="UP000655225">
    <property type="component" value="Unassembled WGS sequence"/>
</dbReference>
<feature type="domain" description="UspA" evidence="1">
    <location>
        <begin position="9"/>
        <end position="161"/>
    </location>
</feature>
<reference evidence="2 3" key="1">
    <citation type="submission" date="2020-04" db="EMBL/GenBank/DDBJ databases">
        <title>Plant Genome Project.</title>
        <authorList>
            <person name="Zhang R.-G."/>
        </authorList>
    </citation>
    <scope>NUCLEOTIDE SEQUENCE [LARGE SCALE GENOMIC DNA]</scope>
    <source>
        <strain evidence="2">YNK0</strain>
        <tissue evidence="2">Leaf</tissue>
    </source>
</reference>
<accession>A0A834YXP2</accession>